<evidence type="ECO:0000313" key="4">
    <source>
        <dbReference type="Proteomes" id="UP000627292"/>
    </source>
</evidence>
<evidence type="ECO:0000259" key="2">
    <source>
        <dbReference type="Pfam" id="PF20434"/>
    </source>
</evidence>
<reference evidence="3" key="1">
    <citation type="journal article" date="2014" name="Int. J. Syst. Evol. Microbiol.">
        <title>Complete genome sequence of Corynebacterium casei LMG S-19264T (=DSM 44701T), isolated from a smear-ripened cheese.</title>
        <authorList>
            <consortium name="US DOE Joint Genome Institute (JGI-PGF)"/>
            <person name="Walter F."/>
            <person name="Albersmeier A."/>
            <person name="Kalinowski J."/>
            <person name="Ruckert C."/>
        </authorList>
    </citation>
    <scope>NUCLEOTIDE SEQUENCE</scope>
    <source>
        <strain evidence="3">CGMCC 1.15290</strain>
    </source>
</reference>
<evidence type="ECO:0000256" key="1">
    <source>
        <dbReference type="ARBA" id="ARBA00022801"/>
    </source>
</evidence>
<dbReference type="InterPro" id="IPR049492">
    <property type="entry name" value="BD-FAE-like_dom"/>
</dbReference>
<gene>
    <name evidence="3" type="ORF">GCM10011379_38940</name>
</gene>
<dbReference type="GO" id="GO:0016787">
    <property type="term" value="F:hydrolase activity"/>
    <property type="evidence" value="ECO:0007669"/>
    <property type="project" value="UniProtKB-KW"/>
</dbReference>
<dbReference type="Gene3D" id="3.40.50.1820">
    <property type="entry name" value="alpha/beta hydrolase"/>
    <property type="match status" value="1"/>
</dbReference>
<keyword evidence="4" id="KW-1185">Reference proteome</keyword>
<feature type="domain" description="BD-FAE-like" evidence="2">
    <location>
        <begin position="49"/>
        <end position="248"/>
    </location>
</feature>
<dbReference type="PANTHER" id="PTHR48081">
    <property type="entry name" value="AB HYDROLASE SUPERFAMILY PROTEIN C4A8.06C"/>
    <property type="match status" value="1"/>
</dbReference>
<accession>A0A917J067</accession>
<sequence length="288" mass="31306">MKNYRVYLATLATVMVLAVSCKKDDAAPQANTEVVNKDVAYDADALQKMDVYLPASRSSDTTKVIILVHGGAWMEGDKSDFESAVQALRQQLPSYALFNINYRLASITGTNLWPAQIDDVNKAVNFIISKKNEYRVNTSKIIMLGASAGAHLSLLQAYRFNANGNIKAVVDLFGPTDIADLYNNPVNENYPFLLRTWLGGTPTTATAAYTAASPIQHITAQAPPTIIFHGTADDVVPVSHSRALETALKAKGVTNSYVEYNGLGHGWLGTDLSDTYTRAIAFVVKNVQ</sequence>
<comment type="caution">
    <text evidence="3">The sequence shown here is derived from an EMBL/GenBank/DDBJ whole genome shotgun (WGS) entry which is preliminary data.</text>
</comment>
<proteinExistence type="predicted"/>
<dbReference type="InterPro" id="IPR050300">
    <property type="entry name" value="GDXG_lipolytic_enzyme"/>
</dbReference>
<dbReference type="Pfam" id="PF20434">
    <property type="entry name" value="BD-FAE"/>
    <property type="match status" value="1"/>
</dbReference>
<protein>
    <recommendedName>
        <fullName evidence="2">BD-FAE-like domain-containing protein</fullName>
    </recommendedName>
</protein>
<dbReference type="RefSeq" id="WP_188955451.1">
    <property type="nucleotide sequence ID" value="NZ_BMIB01000004.1"/>
</dbReference>
<name>A0A917J067_9BACT</name>
<evidence type="ECO:0000313" key="3">
    <source>
        <dbReference type="EMBL" id="GGH75400.1"/>
    </source>
</evidence>
<dbReference type="SUPFAM" id="SSF53474">
    <property type="entry name" value="alpha/beta-Hydrolases"/>
    <property type="match status" value="1"/>
</dbReference>
<dbReference type="InterPro" id="IPR029058">
    <property type="entry name" value="AB_hydrolase_fold"/>
</dbReference>
<organism evidence="3 4">
    <name type="scientific">Filimonas zeae</name>
    <dbReference type="NCBI Taxonomy" id="1737353"/>
    <lineage>
        <taxon>Bacteria</taxon>
        <taxon>Pseudomonadati</taxon>
        <taxon>Bacteroidota</taxon>
        <taxon>Chitinophagia</taxon>
        <taxon>Chitinophagales</taxon>
        <taxon>Chitinophagaceae</taxon>
        <taxon>Filimonas</taxon>
    </lineage>
</organism>
<dbReference type="Proteomes" id="UP000627292">
    <property type="component" value="Unassembled WGS sequence"/>
</dbReference>
<reference evidence="3" key="2">
    <citation type="submission" date="2020-09" db="EMBL/GenBank/DDBJ databases">
        <authorList>
            <person name="Sun Q."/>
            <person name="Zhou Y."/>
        </authorList>
    </citation>
    <scope>NUCLEOTIDE SEQUENCE</scope>
    <source>
        <strain evidence="3">CGMCC 1.15290</strain>
    </source>
</reference>
<dbReference type="EMBL" id="BMIB01000004">
    <property type="protein sequence ID" value="GGH75400.1"/>
    <property type="molecule type" value="Genomic_DNA"/>
</dbReference>
<dbReference type="PROSITE" id="PS51257">
    <property type="entry name" value="PROKAR_LIPOPROTEIN"/>
    <property type="match status" value="1"/>
</dbReference>
<keyword evidence="1" id="KW-0378">Hydrolase</keyword>
<dbReference type="AlphaFoldDB" id="A0A917J067"/>